<protein>
    <submittedName>
        <fullName evidence="2">Uncharacterized protein</fullName>
    </submittedName>
</protein>
<name>A0A0F9U3Z9_9ZZZZ</name>
<reference evidence="2" key="1">
    <citation type="journal article" date="2015" name="Nature">
        <title>Complex archaea that bridge the gap between prokaryotes and eukaryotes.</title>
        <authorList>
            <person name="Spang A."/>
            <person name="Saw J.H."/>
            <person name="Jorgensen S.L."/>
            <person name="Zaremba-Niedzwiedzka K."/>
            <person name="Martijn J."/>
            <person name="Lind A.E."/>
            <person name="van Eijk R."/>
            <person name="Schleper C."/>
            <person name="Guy L."/>
            <person name="Ettema T.J."/>
        </authorList>
    </citation>
    <scope>NUCLEOTIDE SEQUENCE</scope>
</reference>
<dbReference type="AlphaFoldDB" id="A0A0F9U3Z9"/>
<comment type="caution">
    <text evidence="2">The sequence shown here is derived from an EMBL/GenBank/DDBJ whole genome shotgun (WGS) entry which is preliminary data.</text>
</comment>
<feature type="compositionally biased region" description="Basic and acidic residues" evidence="1">
    <location>
        <begin position="1"/>
        <end position="15"/>
    </location>
</feature>
<gene>
    <name evidence="2" type="ORF">LCGC14_0313040</name>
</gene>
<dbReference type="EMBL" id="LAZR01000206">
    <property type="protein sequence ID" value="KKN82037.1"/>
    <property type="molecule type" value="Genomic_DNA"/>
</dbReference>
<evidence type="ECO:0000256" key="1">
    <source>
        <dbReference type="SAM" id="MobiDB-lite"/>
    </source>
</evidence>
<organism evidence="2">
    <name type="scientific">marine sediment metagenome</name>
    <dbReference type="NCBI Taxonomy" id="412755"/>
    <lineage>
        <taxon>unclassified sequences</taxon>
        <taxon>metagenomes</taxon>
        <taxon>ecological metagenomes</taxon>
    </lineage>
</organism>
<sequence>MSQVAEERRPSEESMARQQGNQNAGILTTTYGCFVNELTNTRQQLSSGPTIGVPGRMALGLAYD</sequence>
<evidence type="ECO:0000313" key="2">
    <source>
        <dbReference type="EMBL" id="KKN82037.1"/>
    </source>
</evidence>
<accession>A0A0F9U3Z9</accession>
<proteinExistence type="predicted"/>
<feature type="region of interest" description="Disordered" evidence="1">
    <location>
        <begin position="1"/>
        <end position="23"/>
    </location>
</feature>